<evidence type="ECO:0000313" key="2">
    <source>
        <dbReference type="EMBL" id="GMN64957.1"/>
    </source>
</evidence>
<reference evidence="2" key="1">
    <citation type="submission" date="2023-07" db="EMBL/GenBank/DDBJ databases">
        <title>draft genome sequence of fig (Ficus carica).</title>
        <authorList>
            <person name="Takahashi T."/>
            <person name="Nishimura K."/>
        </authorList>
    </citation>
    <scope>NUCLEOTIDE SEQUENCE</scope>
</reference>
<protein>
    <submittedName>
        <fullName evidence="2">Uncharacterized protein</fullName>
    </submittedName>
</protein>
<dbReference type="Proteomes" id="UP001187192">
    <property type="component" value="Unassembled WGS sequence"/>
</dbReference>
<gene>
    <name evidence="2" type="ORF">TIFTF001_034025</name>
</gene>
<keyword evidence="1" id="KW-1133">Transmembrane helix</keyword>
<proteinExistence type="predicted"/>
<organism evidence="2 3">
    <name type="scientific">Ficus carica</name>
    <name type="common">Common fig</name>
    <dbReference type="NCBI Taxonomy" id="3494"/>
    <lineage>
        <taxon>Eukaryota</taxon>
        <taxon>Viridiplantae</taxon>
        <taxon>Streptophyta</taxon>
        <taxon>Embryophyta</taxon>
        <taxon>Tracheophyta</taxon>
        <taxon>Spermatophyta</taxon>
        <taxon>Magnoliopsida</taxon>
        <taxon>eudicotyledons</taxon>
        <taxon>Gunneridae</taxon>
        <taxon>Pentapetalae</taxon>
        <taxon>rosids</taxon>
        <taxon>fabids</taxon>
        <taxon>Rosales</taxon>
        <taxon>Moraceae</taxon>
        <taxon>Ficeae</taxon>
        <taxon>Ficus</taxon>
    </lineage>
</organism>
<comment type="caution">
    <text evidence="2">The sequence shown here is derived from an EMBL/GenBank/DDBJ whole genome shotgun (WGS) entry which is preliminary data.</text>
</comment>
<keyword evidence="3" id="KW-1185">Reference proteome</keyword>
<dbReference type="AlphaFoldDB" id="A0AA88J8M4"/>
<dbReference type="EMBL" id="BTGU01000202">
    <property type="protein sequence ID" value="GMN64957.1"/>
    <property type="molecule type" value="Genomic_DNA"/>
</dbReference>
<accession>A0AA88J8M4</accession>
<keyword evidence="1" id="KW-0812">Transmembrane</keyword>
<evidence type="ECO:0000256" key="1">
    <source>
        <dbReference type="SAM" id="Phobius"/>
    </source>
</evidence>
<dbReference type="Gramene" id="FCD_00038123-RA">
    <property type="protein sequence ID" value="FCD_00038123-RA:cds"/>
    <property type="gene ID" value="FCD_00038123"/>
</dbReference>
<feature type="transmembrane region" description="Helical" evidence="1">
    <location>
        <begin position="74"/>
        <end position="97"/>
    </location>
</feature>
<evidence type="ECO:0000313" key="3">
    <source>
        <dbReference type="Proteomes" id="UP001187192"/>
    </source>
</evidence>
<keyword evidence="1" id="KW-0472">Membrane</keyword>
<name>A0AA88J8M4_FICCA</name>
<sequence length="111" mass="11540">MDGLPGAIRLGKIAPRSGGPYGLPQTLEPTVLAWLVFHGRHKAIRLEKIAPVGVFGFSSISEANAGVAAGAGHIVAVFCVIAFVVITVAVAAIAVNLGQLSCHHCQHHTQR</sequence>